<feature type="domain" description="TonB-dependent receptor-like beta-barrel" evidence="11">
    <location>
        <begin position="437"/>
        <end position="888"/>
    </location>
</feature>
<evidence type="ECO:0000313" key="14">
    <source>
        <dbReference type="Proteomes" id="UP001595683"/>
    </source>
</evidence>
<comment type="subcellular location">
    <subcellularLocation>
        <location evidence="1 8">Cell outer membrane</location>
        <topology evidence="1 8">Multi-pass membrane protein</topology>
    </subcellularLocation>
</comment>
<comment type="similarity">
    <text evidence="8 9">Belongs to the TonB-dependent receptor family.</text>
</comment>
<dbReference type="RefSeq" id="WP_191323134.1">
    <property type="nucleotide sequence ID" value="NZ_BMZP01000003.1"/>
</dbReference>
<name>A0ABV7V061_9SPHN</name>
<feature type="domain" description="TonB-dependent receptor plug" evidence="12">
    <location>
        <begin position="70"/>
        <end position="193"/>
    </location>
</feature>
<dbReference type="InterPro" id="IPR006311">
    <property type="entry name" value="TAT_signal"/>
</dbReference>
<protein>
    <submittedName>
        <fullName evidence="13">TonB-dependent receptor</fullName>
    </submittedName>
</protein>
<keyword evidence="6 8" id="KW-0472">Membrane</keyword>
<dbReference type="InterPro" id="IPR012910">
    <property type="entry name" value="Plug_dom"/>
</dbReference>
<evidence type="ECO:0000259" key="12">
    <source>
        <dbReference type="Pfam" id="PF07715"/>
    </source>
</evidence>
<dbReference type="InterPro" id="IPR000531">
    <property type="entry name" value="Beta-barrel_TonB"/>
</dbReference>
<dbReference type="Gene3D" id="2.170.130.10">
    <property type="entry name" value="TonB-dependent receptor, plug domain"/>
    <property type="match status" value="1"/>
</dbReference>
<dbReference type="EMBL" id="JBHRYE010000007">
    <property type="protein sequence ID" value="MFC3670564.1"/>
    <property type="molecule type" value="Genomic_DNA"/>
</dbReference>
<evidence type="ECO:0000256" key="10">
    <source>
        <dbReference type="SAM" id="SignalP"/>
    </source>
</evidence>
<keyword evidence="2 8" id="KW-0813">Transport</keyword>
<feature type="chain" id="PRO_5045062022" evidence="10">
    <location>
        <begin position="38"/>
        <end position="923"/>
    </location>
</feature>
<evidence type="ECO:0000256" key="7">
    <source>
        <dbReference type="ARBA" id="ARBA00023237"/>
    </source>
</evidence>
<dbReference type="NCBIfam" id="TIGR01782">
    <property type="entry name" value="TonB-Xanth-Caul"/>
    <property type="match status" value="1"/>
</dbReference>
<evidence type="ECO:0000259" key="11">
    <source>
        <dbReference type="Pfam" id="PF00593"/>
    </source>
</evidence>
<evidence type="ECO:0000256" key="6">
    <source>
        <dbReference type="ARBA" id="ARBA00023136"/>
    </source>
</evidence>
<dbReference type="SUPFAM" id="SSF56935">
    <property type="entry name" value="Porins"/>
    <property type="match status" value="1"/>
</dbReference>
<sequence>MTDLPILTGALRRAPLLRGVAGAAMLLAMVAAPAARAAGTPADAAAPETADADGETRSIVVSGQAARTVKMEAAGTTAVLAPEDLVRQPNVSVVDALARVAGISVSPTDFFGTPSSGNHGGLDGAARGGASFVYVRGLSGSYNVNLVNGANAAQGMPYSREIQLDLLPPVGLAAVVVSKTSTADMDGDAIGGTIDFRTPTADNFKDGHVGVTLQGGVSQYGLDYHVPAASGMTQAEYSTHLGADHQFGIYATGYYGKRYFASTMVDFQAGQWEYAVSDGEQGSNPAGFSKADNLLLTSTNAQFTEGHQTRFGGALSLDWDMGSTKLYLRGTVAESNIRQIIYQKGIQADHYSSPTIRPDGLYQNAESDAAFHYWVETAPAESALDTAELGGKTQSGALTLDYAGFWSWAKSAAPDHAEVSFETSAANQLNGPFSVTYRDGYPIPALSAAQLARLNNSSLFLKADGSGEYTSSRSTANKLGGRLDAELALGDGVLKALKAGVKFVRSSRATYSRDYSGLSFIDTGTPLSASPFARNTIAAIDHKYYPYSFVRFDGEALTNAAAKAASSVTLSSDDYNGNTMSGHENVASAYILARIETGGVAIQPGLRFEHTQIDNRFWNTVSVDDGASASQTSGWGTSRTRYDMLLPSLHADWHPWQGGILRGAIWRSYTRPAFFQLAGGTQTELNSDGTISITQGNPDLRPVTSWNFDINLEHESHGFSGSIAAFYKAIGNYLYDRGTSYRAQEIASSGVSSISKPMNGGNAALYGLELAGRYQLTELQGWASGFGVSGNVTFQHSWAHLLDSGTDATQAMQGVPKFLANASVFYEGKKVSANLAYRYNGALVAAYRFGTWGGATMNDTQRATHSVDASVGYALSPDVRLSVQASNIFDDISYYRTVSPTSEVVPQIVRWGRTFQATLSAAF</sequence>
<dbReference type="Pfam" id="PF07715">
    <property type="entry name" value="Plug"/>
    <property type="match status" value="1"/>
</dbReference>
<feature type="signal peptide" evidence="10">
    <location>
        <begin position="1"/>
        <end position="37"/>
    </location>
</feature>
<keyword evidence="13" id="KW-0675">Receptor</keyword>
<comment type="caution">
    <text evidence="13">The sequence shown here is derived from an EMBL/GenBank/DDBJ whole genome shotgun (WGS) entry which is preliminary data.</text>
</comment>
<dbReference type="PROSITE" id="PS52016">
    <property type="entry name" value="TONB_DEPENDENT_REC_3"/>
    <property type="match status" value="1"/>
</dbReference>
<evidence type="ECO:0000256" key="3">
    <source>
        <dbReference type="ARBA" id="ARBA00022452"/>
    </source>
</evidence>
<evidence type="ECO:0000256" key="4">
    <source>
        <dbReference type="ARBA" id="ARBA00022692"/>
    </source>
</evidence>
<accession>A0ABV7V061</accession>
<organism evidence="13 14">
    <name type="scientific">Novosphingobium pokkalii</name>
    <dbReference type="NCBI Taxonomy" id="1770194"/>
    <lineage>
        <taxon>Bacteria</taxon>
        <taxon>Pseudomonadati</taxon>
        <taxon>Pseudomonadota</taxon>
        <taxon>Alphaproteobacteria</taxon>
        <taxon>Sphingomonadales</taxon>
        <taxon>Sphingomonadaceae</taxon>
        <taxon>Novosphingobium</taxon>
    </lineage>
</organism>
<keyword evidence="3 8" id="KW-1134">Transmembrane beta strand</keyword>
<dbReference type="PROSITE" id="PS51318">
    <property type="entry name" value="TAT"/>
    <property type="match status" value="1"/>
</dbReference>
<dbReference type="PANTHER" id="PTHR40980:SF4">
    <property type="entry name" value="TONB-DEPENDENT RECEPTOR-LIKE BETA-BARREL DOMAIN-CONTAINING PROTEIN"/>
    <property type="match status" value="1"/>
</dbReference>
<keyword evidence="5 9" id="KW-0798">TonB box</keyword>
<evidence type="ECO:0000313" key="13">
    <source>
        <dbReference type="EMBL" id="MFC3670564.1"/>
    </source>
</evidence>
<dbReference type="InterPro" id="IPR010104">
    <property type="entry name" value="TonB_rcpt_bac"/>
</dbReference>
<dbReference type="InterPro" id="IPR036942">
    <property type="entry name" value="Beta-barrel_TonB_sf"/>
</dbReference>
<evidence type="ECO:0000256" key="9">
    <source>
        <dbReference type="RuleBase" id="RU003357"/>
    </source>
</evidence>
<reference evidence="14" key="1">
    <citation type="journal article" date="2019" name="Int. J. Syst. Evol. Microbiol.">
        <title>The Global Catalogue of Microorganisms (GCM) 10K type strain sequencing project: providing services to taxonomists for standard genome sequencing and annotation.</title>
        <authorList>
            <consortium name="The Broad Institute Genomics Platform"/>
            <consortium name="The Broad Institute Genome Sequencing Center for Infectious Disease"/>
            <person name="Wu L."/>
            <person name="Ma J."/>
        </authorList>
    </citation>
    <scope>NUCLEOTIDE SEQUENCE [LARGE SCALE GENOMIC DNA]</scope>
    <source>
        <strain evidence="14">KCTC 42224</strain>
    </source>
</reference>
<evidence type="ECO:0000256" key="8">
    <source>
        <dbReference type="PROSITE-ProRule" id="PRU01360"/>
    </source>
</evidence>
<dbReference type="PANTHER" id="PTHR40980">
    <property type="entry name" value="PLUG DOMAIN-CONTAINING PROTEIN"/>
    <property type="match status" value="1"/>
</dbReference>
<evidence type="ECO:0000256" key="2">
    <source>
        <dbReference type="ARBA" id="ARBA00022448"/>
    </source>
</evidence>
<keyword evidence="14" id="KW-1185">Reference proteome</keyword>
<evidence type="ECO:0000256" key="5">
    <source>
        <dbReference type="ARBA" id="ARBA00023077"/>
    </source>
</evidence>
<dbReference type="Pfam" id="PF00593">
    <property type="entry name" value="TonB_dep_Rec_b-barrel"/>
    <property type="match status" value="1"/>
</dbReference>
<dbReference type="InterPro" id="IPR039426">
    <property type="entry name" value="TonB-dep_rcpt-like"/>
</dbReference>
<dbReference type="Gene3D" id="2.40.170.20">
    <property type="entry name" value="TonB-dependent receptor, beta-barrel domain"/>
    <property type="match status" value="1"/>
</dbReference>
<keyword evidence="10" id="KW-0732">Signal</keyword>
<keyword evidence="4 8" id="KW-0812">Transmembrane</keyword>
<evidence type="ECO:0000256" key="1">
    <source>
        <dbReference type="ARBA" id="ARBA00004571"/>
    </source>
</evidence>
<dbReference type="InterPro" id="IPR037066">
    <property type="entry name" value="Plug_dom_sf"/>
</dbReference>
<keyword evidence="7 8" id="KW-0998">Cell outer membrane</keyword>
<dbReference type="Proteomes" id="UP001595683">
    <property type="component" value="Unassembled WGS sequence"/>
</dbReference>
<gene>
    <name evidence="13" type="ORF">ACFOOT_03915</name>
</gene>
<proteinExistence type="inferred from homology"/>